<evidence type="ECO:0000256" key="1">
    <source>
        <dbReference type="ARBA" id="ARBA00022741"/>
    </source>
</evidence>
<dbReference type="AlphaFoldDB" id="A0A9D9H6L3"/>
<sequence>MRTLQVQDINLAFGEREILKDIGFTMSERTRAALAGANGSGKSTLLKVISGSLKADSQSIAITKGARISYLPQSGIVMPEKTVYEAAEEGYSRFSETLKEMEKMESEAEKGGSEAMNAASKLSLCHEMLIESGYYERRSRIESVLFGLGFTKTDLSRPAREFSGGYQMRIALAKILLEDPDFLLLDEPTNYLDIEAMVWLEEYLKAFDGGLMLVSHDQGFLDDMVNEVYELFNGNLTRYSGNYTEYLKRREEEIKEIEKAWEKQKEEIEKTEAFIERFRYKATKSRQVQSRIKALDKLDIIEIPPHLKKLSFTFPPAPHSGNDVISIEHLGKAYGDNRIYTDLSFLVRKGERLAITGRNGAGKSTLLRMIAGADTDYQGTIRDGAGIKKAYFAQDTENTLDNSNTVLEEAESLADTKDIPDIRNLLGAFLFSDDDVFKRVSVLSGGEKSRLALLKILLHPSNLLLLDEPTNHLDINAKDMLERAISSYGGTVIFVSHDRHFIRSLATRILYLSPEGPEFFDGDYNY</sequence>
<dbReference type="Gene3D" id="3.40.50.300">
    <property type="entry name" value="P-loop containing nucleotide triphosphate hydrolases"/>
    <property type="match status" value="2"/>
</dbReference>
<dbReference type="SUPFAM" id="SSF52540">
    <property type="entry name" value="P-loop containing nucleoside triphosphate hydrolases"/>
    <property type="match status" value="2"/>
</dbReference>
<proteinExistence type="predicted"/>
<evidence type="ECO:0000313" key="5">
    <source>
        <dbReference type="Proteomes" id="UP000823615"/>
    </source>
</evidence>
<gene>
    <name evidence="4" type="ORF">IAA97_07290</name>
</gene>
<dbReference type="InterPro" id="IPR027417">
    <property type="entry name" value="P-loop_NTPase"/>
</dbReference>
<reference evidence="4" key="2">
    <citation type="journal article" date="2021" name="PeerJ">
        <title>Extensive microbial diversity within the chicken gut microbiome revealed by metagenomics and culture.</title>
        <authorList>
            <person name="Gilroy R."/>
            <person name="Ravi A."/>
            <person name="Getino M."/>
            <person name="Pursley I."/>
            <person name="Horton D.L."/>
            <person name="Alikhan N.F."/>
            <person name="Baker D."/>
            <person name="Gharbi K."/>
            <person name="Hall N."/>
            <person name="Watson M."/>
            <person name="Adriaenssens E.M."/>
            <person name="Foster-Nyarko E."/>
            <person name="Jarju S."/>
            <person name="Secka A."/>
            <person name="Antonio M."/>
            <person name="Oren A."/>
            <person name="Chaudhuri R.R."/>
            <person name="La Ragione R."/>
            <person name="Hildebrand F."/>
            <person name="Pallen M.J."/>
        </authorList>
    </citation>
    <scope>NUCLEOTIDE SEQUENCE</scope>
    <source>
        <strain evidence="4">7293</strain>
    </source>
</reference>
<dbReference type="InterPro" id="IPR032781">
    <property type="entry name" value="ABC_tran_Xtn"/>
</dbReference>
<dbReference type="Pfam" id="PF00005">
    <property type="entry name" value="ABC_tran"/>
    <property type="match status" value="2"/>
</dbReference>
<dbReference type="PROSITE" id="PS50893">
    <property type="entry name" value="ABC_TRANSPORTER_2"/>
    <property type="match status" value="2"/>
</dbReference>
<dbReference type="EMBL" id="JADIMT010000086">
    <property type="protein sequence ID" value="MBO8436763.1"/>
    <property type="molecule type" value="Genomic_DNA"/>
</dbReference>
<feature type="non-terminal residue" evidence="4">
    <location>
        <position position="526"/>
    </location>
</feature>
<dbReference type="PANTHER" id="PTHR42855">
    <property type="entry name" value="ABC TRANSPORTER ATP-BINDING SUBUNIT"/>
    <property type="match status" value="1"/>
</dbReference>
<organism evidence="4 5">
    <name type="scientific">Candidatus Ornithospirochaeta stercoripullorum</name>
    <dbReference type="NCBI Taxonomy" id="2840899"/>
    <lineage>
        <taxon>Bacteria</taxon>
        <taxon>Pseudomonadati</taxon>
        <taxon>Spirochaetota</taxon>
        <taxon>Spirochaetia</taxon>
        <taxon>Spirochaetales</taxon>
        <taxon>Spirochaetaceae</taxon>
        <taxon>Spirochaetaceae incertae sedis</taxon>
        <taxon>Candidatus Ornithospirochaeta</taxon>
    </lineage>
</organism>
<protein>
    <submittedName>
        <fullName evidence="4">ABC-F family ATP-binding cassette domain-containing protein</fullName>
    </submittedName>
</protein>
<reference evidence="4" key="1">
    <citation type="submission" date="2020-10" db="EMBL/GenBank/DDBJ databases">
        <authorList>
            <person name="Gilroy R."/>
        </authorList>
    </citation>
    <scope>NUCLEOTIDE SEQUENCE</scope>
    <source>
        <strain evidence="4">7293</strain>
    </source>
</reference>
<dbReference type="InterPro" id="IPR017871">
    <property type="entry name" value="ABC_transporter-like_CS"/>
</dbReference>
<dbReference type="GO" id="GO:0016887">
    <property type="term" value="F:ATP hydrolysis activity"/>
    <property type="evidence" value="ECO:0007669"/>
    <property type="project" value="InterPro"/>
</dbReference>
<dbReference type="Proteomes" id="UP000823615">
    <property type="component" value="Unassembled WGS sequence"/>
</dbReference>
<evidence type="ECO:0000313" key="4">
    <source>
        <dbReference type="EMBL" id="MBO8436763.1"/>
    </source>
</evidence>
<dbReference type="InterPro" id="IPR051309">
    <property type="entry name" value="ABCF_ATPase"/>
</dbReference>
<feature type="domain" description="ABC transporter" evidence="3">
    <location>
        <begin position="4"/>
        <end position="258"/>
    </location>
</feature>
<dbReference type="CDD" id="cd03221">
    <property type="entry name" value="ABCF_EF-3"/>
    <property type="match status" value="2"/>
</dbReference>
<dbReference type="Pfam" id="PF12848">
    <property type="entry name" value="ABC_tran_Xtn"/>
    <property type="match status" value="1"/>
</dbReference>
<dbReference type="SMART" id="SM00382">
    <property type="entry name" value="AAA"/>
    <property type="match status" value="2"/>
</dbReference>
<dbReference type="InterPro" id="IPR003439">
    <property type="entry name" value="ABC_transporter-like_ATP-bd"/>
</dbReference>
<dbReference type="InterPro" id="IPR003593">
    <property type="entry name" value="AAA+_ATPase"/>
</dbReference>
<accession>A0A9D9H6L3</accession>
<dbReference type="PANTHER" id="PTHR42855:SF2">
    <property type="entry name" value="DRUG RESISTANCE ABC TRANSPORTER,ATP-BINDING PROTEIN"/>
    <property type="match status" value="1"/>
</dbReference>
<comment type="caution">
    <text evidence="4">The sequence shown here is derived from an EMBL/GenBank/DDBJ whole genome shotgun (WGS) entry which is preliminary data.</text>
</comment>
<evidence type="ECO:0000256" key="2">
    <source>
        <dbReference type="ARBA" id="ARBA00022840"/>
    </source>
</evidence>
<name>A0A9D9H6L3_9SPIO</name>
<keyword evidence="2 4" id="KW-0067">ATP-binding</keyword>
<dbReference type="GO" id="GO:0005524">
    <property type="term" value="F:ATP binding"/>
    <property type="evidence" value="ECO:0007669"/>
    <property type="project" value="UniProtKB-KW"/>
</dbReference>
<dbReference type="PROSITE" id="PS00211">
    <property type="entry name" value="ABC_TRANSPORTER_1"/>
    <property type="match status" value="1"/>
</dbReference>
<evidence type="ECO:0000259" key="3">
    <source>
        <dbReference type="PROSITE" id="PS50893"/>
    </source>
</evidence>
<keyword evidence="1" id="KW-0547">Nucleotide-binding</keyword>
<dbReference type="FunFam" id="3.40.50.300:FF:000011">
    <property type="entry name" value="Putative ABC transporter ATP-binding component"/>
    <property type="match status" value="1"/>
</dbReference>
<feature type="domain" description="ABC transporter" evidence="3">
    <location>
        <begin position="325"/>
        <end position="524"/>
    </location>
</feature>